<dbReference type="InterPro" id="IPR005844">
    <property type="entry name" value="A-D-PHexomutase_a/b/a-I"/>
</dbReference>
<evidence type="ECO:0000256" key="6">
    <source>
        <dbReference type="ARBA" id="ARBA00050364"/>
    </source>
</evidence>
<dbReference type="SUPFAM" id="SSF55957">
    <property type="entry name" value="Phosphoglucomutase, C-terminal domain"/>
    <property type="match status" value="1"/>
</dbReference>
<organism evidence="16 17">
    <name type="scientific">Candidatus Aquicultor secundus</name>
    <dbReference type="NCBI Taxonomy" id="1973895"/>
    <lineage>
        <taxon>Bacteria</taxon>
        <taxon>Bacillati</taxon>
        <taxon>Actinomycetota</taxon>
        <taxon>Candidatus Aquicultoria</taxon>
        <taxon>Candidatus Aquicultorales</taxon>
        <taxon>Candidatus Aquicultoraceae</taxon>
        <taxon>Candidatus Aquicultor</taxon>
    </lineage>
</organism>
<dbReference type="InterPro" id="IPR016066">
    <property type="entry name" value="A-D-PHexomutase_CS"/>
</dbReference>
<dbReference type="HAMAP" id="MF_01554_B">
    <property type="entry name" value="GlmM_B"/>
    <property type="match status" value="1"/>
</dbReference>
<comment type="cofactor">
    <cofactor evidence="9">
        <name>Mg(2+)</name>
        <dbReference type="ChEBI" id="CHEBI:18420"/>
    </cofactor>
    <text evidence="9">Binds 1 Mg(2+) ion per subunit.</text>
</comment>
<dbReference type="PANTHER" id="PTHR42946:SF1">
    <property type="entry name" value="PHOSPHOGLUCOMUTASE (ALPHA-D-GLUCOSE-1,6-BISPHOSPHATE-DEPENDENT)"/>
    <property type="match status" value="1"/>
</dbReference>
<dbReference type="InterPro" id="IPR036900">
    <property type="entry name" value="A-D-PHexomutase_C_sf"/>
</dbReference>
<evidence type="ECO:0000256" key="1">
    <source>
        <dbReference type="ARBA" id="ARBA00010231"/>
    </source>
</evidence>
<dbReference type="PROSITE" id="PS00710">
    <property type="entry name" value="PGM_PMM"/>
    <property type="match status" value="1"/>
</dbReference>
<proteinExistence type="inferred from homology"/>
<keyword evidence="5 9" id="KW-0413">Isomerase</keyword>
<keyword evidence="3 9" id="KW-0479">Metal-binding</keyword>
<dbReference type="RefSeq" id="WP_286677602.1">
    <property type="nucleotide sequence ID" value="NZ_MNXI01000018.1"/>
</dbReference>
<dbReference type="InterPro" id="IPR005846">
    <property type="entry name" value="A-D-PHexomutase_a/b/a-III"/>
</dbReference>
<dbReference type="Pfam" id="PF00408">
    <property type="entry name" value="PGM_PMM_IV"/>
    <property type="match status" value="1"/>
</dbReference>
<feature type="domain" description="Alpha-D-phosphohexomutase alpha/beta/alpha" evidence="13">
    <location>
        <begin position="3"/>
        <end position="134"/>
    </location>
</feature>
<dbReference type="AlphaFoldDB" id="A0A2M7TAE7"/>
<dbReference type="PANTHER" id="PTHR42946">
    <property type="entry name" value="PHOSPHOHEXOSE MUTASE"/>
    <property type="match status" value="1"/>
</dbReference>
<dbReference type="Gene3D" id="3.40.120.10">
    <property type="entry name" value="Alpha-D-Glucose-1,6-Bisphosphate, subunit A, domain 3"/>
    <property type="match status" value="3"/>
</dbReference>
<feature type="active site" description="Phosphoserine intermediate" evidence="9">
    <location>
        <position position="99"/>
    </location>
</feature>
<evidence type="ECO:0000256" key="11">
    <source>
        <dbReference type="RuleBase" id="RU004327"/>
    </source>
</evidence>
<dbReference type="GO" id="GO:0008966">
    <property type="term" value="F:phosphoglucosamine mutase activity"/>
    <property type="evidence" value="ECO:0007669"/>
    <property type="project" value="UniProtKB-UniRule"/>
</dbReference>
<dbReference type="InterPro" id="IPR005845">
    <property type="entry name" value="A-D-PHexomutase_a/b/a-II"/>
</dbReference>
<evidence type="ECO:0000259" key="15">
    <source>
        <dbReference type="Pfam" id="PF02880"/>
    </source>
</evidence>
<dbReference type="Proteomes" id="UP000230956">
    <property type="component" value="Unassembled WGS sequence"/>
</dbReference>
<evidence type="ECO:0000313" key="17">
    <source>
        <dbReference type="Proteomes" id="UP000230956"/>
    </source>
</evidence>
<comment type="caution">
    <text evidence="16">The sequence shown here is derived from an EMBL/GenBank/DDBJ whole genome shotgun (WGS) entry which is preliminary data.</text>
</comment>
<feature type="domain" description="Alpha-D-phosphohexomutase C-terminal" evidence="12">
    <location>
        <begin position="369"/>
        <end position="435"/>
    </location>
</feature>
<evidence type="ECO:0000256" key="8">
    <source>
        <dbReference type="ARBA" id="ARBA00068193"/>
    </source>
</evidence>
<evidence type="ECO:0000256" key="9">
    <source>
        <dbReference type="HAMAP-Rule" id="MF_01554"/>
    </source>
</evidence>
<feature type="binding site" evidence="9">
    <location>
        <position position="240"/>
    </location>
    <ligand>
        <name>Mg(2+)</name>
        <dbReference type="ChEBI" id="CHEBI:18420"/>
    </ligand>
</feature>
<dbReference type="GO" id="GO:0004615">
    <property type="term" value="F:phosphomannomutase activity"/>
    <property type="evidence" value="ECO:0007669"/>
    <property type="project" value="TreeGrafter"/>
</dbReference>
<comment type="function">
    <text evidence="9 11">Catalyzes the conversion of glucosamine-6-phosphate to glucosamine-1-phosphate.</text>
</comment>
<reference evidence="17" key="1">
    <citation type="submission" date="2017-09" db="EMBL/GenBank/DDBJ databases">
        <title>Depth-based differentiation of microbial function through sediment-hosted aquifers and enrichment of novel symbionts in the deep terrestrial subsurface.</title>
        <authorList>
            <person name="Probst A.J."/>
            <person name="Ladd B."/>
            <person name="Jarett J.K."/>
            <person name="Geller-Mcgrath D.E."/>
            <person name="Sieber C.M.K."/>
            <person name="Emerson J.B."/>
            <person name="Anantharaman K."/>
            <person name="Thomas B.C."/>
            <person name="Malmstrom R."/>
            <person name="Stieglmeier M."/>
            <person name="Klingl A."/>
            <person name="Woyke T."/>
            <person name="Ryan C.M."/>
            <person name="Banfield J.F."/>
        </authorList>
    </citation>
    <scope>NUCLEOTIDE SEQUENCE [LARGE SCALE GENOMIC DNA]</scope>
</reference>
<feature type="binding site" evidence="9">
    <location>
        <position position="236"/>
    </location>
    <ligand>
        <name>Mg(2+)</name>
        <dbReference type="ChEBI" id="CHEBI:18420"/>
    </ligand>
</feature>
<evidence type="ECO:0000256" key="3">
    <source>
        <dbReference type="ARBA" id="ARBA00022723"/>
    </source>
</evidence>
<dbReference type="GO" id="GO:0005975">
    <property type="term" value="P:carbohydrate metabolic process"/>
    <property type="evidence" value="ECO:0007669"/>
    <property type="project" value="InterPro"/>
</dbReference>
<comment type="similarity">
    <text evidence="1 9 10">Belongs to the phosphohexose mutase family.</text>
</comment>
<feature type="domain" description="Alpha-D-phosphohexomutase alpha/beta/alpha" evidence="15">
    <location>
        <begin position="253"/>
        <end position="364"/>
    </location>
</feature>
<dbReference type="InterPro" id="IPR016055">
    <property type="entry name" value="A-D-PHexomutase_a/b/a-I/II/III"/>
</dbReference>
<dbReference type="EC" id="5.4.2.10" evidence="7 9"/>
<dbReference type="CDD" id="cd05802">
    <property type="entry name" value="GlmM"/>
    <property type="match status" value="1"/>
</dbReference>
<feature type="modified residue" description="Phosphoserine" evidence="9">
    <location>
        <position position="99"/>
    </location>
</feature>
<sequence length="443" mass="47068">MTRLFGTDGVRGIANKDLTAELAFKIGQAGATVLSKGKGGVFIIGKDTRISGAMFEAALAAGICSVGSNVLNVGVLPTPAIAYLTKALKADGGVVISASHNPAEYNGIKFFGPDGFKLPDQVEDDIQANLDSEKDLPTGPSIGTVKVDGKAADLYVDHVVNTITGSLEGLKVAIDCGHGAAYRVSPLVFRQLGAEVKAVNTSPNGMNINLGCGSTYVDYIQEIVTSHDVNVGFAHDGDADRVIAVDENGEVVDGDFIMAVCATHLKERGMLPKSAIVTTVMANLGFDIAMKKHGIDVVKTKVGDRYVLEEMLARNISIGGEQSGHIIFLEHNTTGDGIITALQLASVMVQTGKKLSELKKIMKKLPQVLINVKVKRIHGWQEIAIIRESIAKAETELQDRGRILVRPSGTEPLIRVMVESDTSDNAGFVAHSIANIIRQEIGF</sequence>
<protein>
    <recommendedName>
        <fullName evidence="8 9">Phosphoglucosamine mutase</fullName>
        <ecNumber evidence="7 9">5.4.2.10</ecNumber>
    </recommendedName>
</protein>
<feature type="binding site" description="via phosphate group" evidence="9">
    <location>
        <position position="99"/>
    </location>
    <ligand>
        <name>Mg(2+)</name>
        <dbReference type="ChEBI" id="CHEBI:18420"/>
    </ligand>
</feature>
<feature type="binding site" evidence="9">
    <location>
        <position position="238"/>
    </location>
    <ligand>
        <name>Mg(2+)</name>
        <dbReference type="ChEBI" id="CHEBI:18420"/>
    </ligand>
</feature>
<evidence type="ECO:0000259" key="14">
    <source>
        <dbReference type="Pfam" id="PF02879"/>
    </source>
</evidence>
<accession>A0A2M7TAE7</accession>
<dbReference type="InterPro" id="IPR050060">
    <property type="entry name" value="Phosphoglucosamine_mutase"/>
</dbReference>
<dbReference type="GO" id="GO:0005829">
    <property type="term" value="C:cytosol"/>
    <property type="evidence" value="ECO:0007669"/>
    <property type="project" value="TreeGrafter"/>
</dbReference>
<evidence type="ECO:0000256" key="10">
    <source>
        <dbReference type="RuleBase" id="RU004326"/>
    </source>
</evidence>
<dbReference type="InterPro" id="IPR006352">
    <property type="entry name" value="GlmM_bact"/>
</dbReference>
<evidence type="ECO:0000256" key="4">
    <source>
        <dbReference type="ARBA" id="ARBA00022842"/>
    </source>
</evidence>
<dbReference type="NCBIfam" id="TIGR01455">
    <property type="entry name" value="glmM"/>
    <property type="match status" value="1"/>
</dbReference>
<comment type="catalytic activity">
    <reaction evidence="6 9 11">
        <text>alpha-D-glucosamine 1-phosphate = D-glucosamine 6-phosphate</text>
        <dbReference type="Rhea" id="RHEA:23424"/>
        <dbReference type="ChEBI" id="CHEBI:58516"/>
        <dbReference type="ChEBI" id="CHEBI:58725"/>
        <dbReference type="EC" id="5.4.2.10"/>
    </reaction>
</comment>
<dbReference type="GO" id="GO:0006048">
    <property type="term" value="P:UDP-N-acetylglucosamine biosynthetic process"/>
    <property type="evidence" value="ECO:0007669"/>
    <property type="project" value="TreeGrafter"/>
</dbReference>
<evidence type="ECO:0000256" key="7">
    <source>
        <dbReference type="ARBA" id="ARBA00066330"/>
    </source>
</evidence>
<dbReference type="Pfam" id="PF02880">
    <property type="entry name" value="PGM_PMM_III"/>
    <property type="match status" value="1"/>
</dbReference>
<dbReference type="NCBIfam" id="NF008139">
    <property type="entry name" value="PRK10887.1"/>
    <property type="match status" value="1"/>
</dbReference>
<dbReference type="GO" id="GO:0009252">
    <property type="term" value="P:peptidoglycan biosynthetic process"/>
    <property type="evidence" value="ECO:0007669"/>
    <property type="project" value="TreeGrafter"/>
</dbReference>
<dbReference type="FunFam" id="3.40.120.10:FF:000002">
    <property type="entry name" value="Phosphoglucosamine mutase"/>
    <property type="match status" value="1"/>
</dbReference>
<dbReference type="FunFam" id="3.30.310.50:FF:000001">
    <property type="entry name" value="Phosphoglucosamine mutase"/>
    <property type="match status" value="1"/>
</dbReference>
<dbReference type="Gene3D" id="3.30.310.50">
    <property type="entry name" value="Alpha-D-phosphohexomutase, C-terminal domain"/>
    <property type="match status" value="1"/>
</dbReference>
<dbReference type="Pfam" id="PF02878">
    <property type="entry name" value="PGM_PMM_I"/>
    <property type="match status" value="1"/>
</dbReference>
<gene>
    <name evidence="9" type="primary">glmM</name>
    <name evidence="16" type="ORF">COY37_01460</name>
</gene>
<evidence type="ECO:0000256" key="2">
    <source>
        <dbReference type="ARBA" id="ARBA00022553"/>
    </source>
</evidence>
<dbReference type="InterPro" id="IPR005841">
    <property type="entry name" value="Alpha-D-phosphohexomutase_SF"/>
</dbReference>
<keyword evidence="4 9" id="KW-0460">Magnesium</keyword>
<dbReference type="FunFam" id="3.40.120.10:FF:000001">
    <property type="entry name" value="Phosphoglucosamine mutase"/>
    <property type="match status" value="1"/>
</dbReference>
<evidence type="ECO:0000259" key="12">
    <source>
        <dbReference type="Pfam" id="PF00408"/>
    </source>
</evidence>
<evidence type="ECO:0000256" key="5">
    <source>
        <dbReference type="ARBA" id="ARBA00023235"/>
    </source>
</evidence>
<dbReference type="EMBL" id="PFNG01000037">
    <property type="protein sequence ID" value="PIZ41929.1"/>
    <property type="molecule type" value="Genomic_DNA"/>
</dbReference>
<name>A0A2M7TAE7_9ACTN</name>
<evidence type="ECO:0000259" key="13">
    <source>
        <dbReference type="Pfam" id="PF02878"/>
    </source>
</evidence>
<dbReference type="PRINTS" id="PR00509">
    <property type="entry name" value="PGMPMM"/>
</dbReference>
<feature type="domain" description="Alpha-D-phosphohexomutase alpha/beta/alpha" evidence="14">
    <location>
        <begin position="154"/>
        <end position="249"/>
    </location>
</feature>
<evidence type="ECO:0000313" key="16">
    <source>
        <dbReference type="EMBL" id="PIZ41929.1"/>
    </source>
</evidence>
<dbReference type="Pfam" id="PF02879">
    <property type="entry name" value="PGM_PMM_II"/>
    <property type="match status" value="1"/>
</dbReference>
<comment type="PTM">
    <text evidence="9">Activated by phosphorylation.</text>
</comment>
<keyword evidence="2 9" id="KW-0597">Phosphoprotein</keyword>
<dbReference type="InterPro" id="IPR005843">
    <property type="entry name" value="A-D-PHexomutase_C"/>
</dbReference>
<dbReference type="SUPFAM" id="SSF53738">
    <property type="entry name" value="Phosphoglucomutase, first 3 domains"/>
    <property type="match status" value="3"/>
</dbReference>
<dbReference type="GO" id="GO:0000287">
    <property type="term" value="F:magnesium ion binding"/>
    <property type="evidence" value="ECO:0007669"/>
    <property type="project" value="UniProtKB-UniRule"/>
</dbReference>